<dbReference type="GO" id="GO:0005109">
    <property type="term" value="F:frizzled binding"/>
    <property type="evidence" value="ECO:0007669"/>
    <property type="project" value="TreeGrafter"/>
</dbReference>
<sequence>LMVKSECVHSPKPSFTFYAWKRLKTVIAAVKQTNLKVKRLRGEVEEKLQARSSLTELLAEVQTKQADLVLLEDFLKREKNRMCNRNRRLTEANKSVELMEKALTRLSTEIEKDRALYYEKMQEYVALREQLLWVNAQLMIRRKNMTGQLASIFYPQQSTSSSNCTCESVYRIAGLHLPDAENYRKHCYLEISSALGYVALLIIILSSIFDVPLSHKVKFAGSRSVIFDFSLQNSNNTIQTFPLYTSRSNKITFNYGVFLLNRNIAQFRRNLGLPTADLRCTLANVANLFEKFSGTLSDSNLINRTTRSNFPSSSTVEVRSLNRLDNFETSLASTSDDVPMMANDDRSTSLPTLLPLLSTDSERHCVLSLRPPVRIGIAKILRARFFVPAGWSFAAPYCLWTNRPAGQWRHKNVVKIFLFPKFLPHTGRLAAFTGGNFHNLRQQWDKRRRFYNTFAQSRHSGTAPVRFNDGRPSRRRRQIFFFFFFFFCTGPIMFGHSTGMLRWSSLLLTIVVILLYSRSTDSIRWLALGQSNKLWNHAQHCPRTRFERKRYGLAGIQTRLCKRHADLMPIIMKSASQSVMVCQQQFKNYRWNCSSVRQVPKLPPDLTKGTREQALVYALSAAAVAHGIAKACSSGTIAYCPCGNAVSGAKFDDYIRKGCSDNVPYGQKVSKEWTKIKKFKAAMRLQQQQQQQQLQQKQQQFQRSRNRNRKRVQSQRSYHDDIMRYMRENGNVYPYVHKKPKRILLAPRARMNHHNYRVGRNIINHMLELKCKCHGVSGSCNLKTCWKVLPPLIQIGEMLRKKYSRAAEVRWLNGGNSARYNVEPYALVGRVTEDDLVYIRKSPDYCTEDRRVGSIGTQGRTCNATEQSSAGCDSMCCGRGHEIVFEYVISNCRCRYVHCCYVECDRCRELAEKHVCK</sequence>
<dbReference type="Pfam" id="PF00110">
    <property type="entry name" value="wnt"/>
    <property type="match status" value="2"/>
</dbReference>
<keyword evidence="5" id="KW-0272">Extracellular matrix</keyword>
<evidence type="ECO:0000313" key="13">
    <source>
        <dbReference type="EMBL" id="KRY58694.1"/>
    </source>
</evidence>
<dbReference type="GO" id="GO:0005615">
    <property type="term" value="C:extracellular space"/>
    <property type="evidence" value="ECO:0007669"/>
    <property type="project" value="TreeGrafter"/>
</dbReference>
<name>A0A0V1DBH7_TRIBR</name>
<evidence type="ECO:0000256" key="12">
    <source>
        <dbReference type="SAM" id="Phobius"/>
    </source>
</evidence>
<comment type="caution">
    <text evidence="13">The sequence shown here is derived from an EMBL/GenBank/DDBJ whole genome shotgun (WGS) entry which is preliminary data.</text>
</comment>
<evidence type="ECO:0000256" key="2">
    <source>
        <dbReference type="ARBA" id="ARBA00005683"/>
    </source>
</evidence>
<feature type="region of interest" description="Disordered" evidence="11">
    <location>
        <begin position="687"/>
        <end position="717"/>
    </location>
</feature>
<proteinExistence type="inferred from homology"/>
<comment type="function">
    <text evidence="10">Ligand for members of the frizzled family of seven transmembrane receptors.</text>
</comment>
<feature type="compositionally biased region" description="Basic residues" evidence="11">
    <location>
        <begin position="704"/>
        <end position="713"/>
    </location>
</feature>
<dbReference type="InterPro" id="IPR043158">
    <property type="entry name" value="Wnt_C"/>
</dbReference>
<dbReference type="OrthoDB" id="5916111at2759"/>
<evidence type="ECO:0000313" key="14">
    <source>
        <dbReference type="Proteomes" id="UP000054653"/>
    </source>
</evidence>
<dbReference type="InterPro" id="IPR018791">
    <property type="entry name" value="UV_resistance/autophagy_Atg14"/>
</dbReference>
<dbReference type="Gene3D" id="3.30.2460.20">
    <property type="match status" value="1"/>
</dbReference>
<dbReference type="InterPro" id="IPR018161">
    <property type="entry name" value="Wnt_CS"/>
</dbReference>
<dbReference type="CDD" id="cd19343">
    <property type="entry name" value="Wnt_Wnt11"/>
    <property type="match status" value="1"/>
</dbReference>
<keyword evidence="12" id="KW-0812">Transmembrane</keyword>
<protein>
    <recommendedName>
        <fullName evidence="10">Protein Wnt</fullName>
    </recommendedName>
</protein>
<evidence type="ECO:0000256" key="11">
    <source>
        <dbReference type="SAM" id="MobiDB-lite"/>
    </source>
</evidence>
<evidence type="ECO:0000256" key="7">
    <source>
        <dbReference type="ARBA" id="ARBA00023054"/>
    </source>
</evidence>
<dbReference type="AlphaFoldDB" id="A0A0V1DBH7"/>
<keyword evidence="3 10" id="KW-0217">Developmental protein</keyword>
<feature type="transmembrane region" description="Helical" evidence="12">
    <location>
        <begin position="479"/>
        <end position="494"/>
    </location>
</feature>
<keyword evidence="7" id="KW-0175">Coiled coil</keyword>
<comment type="subcellular location">
    <subcellularLocation>
        <location evidence="1 10">Secreted</location>
        <location evidence="1 10">Extracellular space</location>
        <location evidence="1 10">Extracellular matrix</location>
    </subcellularLocation>
</comment>
<keyword evidence="4" id="KW-0964">Secreted</keyword>
<dbReference type="Proteomes" id="UP000054653">
    <property type="component" value="Unassembled WGS sequence"/>
</dbReference>
<dbReference type="PANTHER" id="PTHR12027:SF102">
    <property type="entry name" value="PROTEIN WNT"/>
    <property type="match status" value="1"/>
</dbReference>
<evidence type="ECO:0000256" key="9">
    <source>
        <dbReference type="ARBA" id="ARBA00023288"/>
    </source>
</evidence>
<feature type="compositionally biased region" description="Low complexity" evidence="11">
    <location>
        <begin position="687"/>
        <end position="703"/>
    </location>
</feature>
<dbReference type="PANTHER" id="PTHR12027">
    <property type="entry name" value="WNT RELATED"/>
    <property type="match status" value="1"/>
</dbReference>
<evidence type="ECO:0000256" key="6">
    <source>
        <dbReference type="ARBA" id="ARBA00022687"/>
    </source>
</evidence>
<evidence type="ECO:0000256" key="10">
    <source>
        <dbReference type="RuleBase" id="RU003500"/>
    </source>
</evidence>
<dbReference type="GO" id="GO:0030182">
    <property type="term" value="P:neuron differentiation"/>
    <property type="evidence" value="ECO:0007669"/>
    <property type="project" value="TreeGrafter"/>
</dbReference>
<keyword evidence="8" id="KW-1015">Disulfide bond</keyword>
<dbReference type="GO" id="GO:0060070">
    <property type="term" value="P:canonical Wnt signaling pathway"/>
    <property type="evidence" value="ECO:0007669"/>
    <property type="project" value="TreeGrafter"/>
</dbReference>
<feature type="non-terminal residue" evidence="13">
    <location>
        <position position="1"/>
    </location>
</feature>
<dbReference type="PRINTS" id="PR01349">
    <property type="entry name" value="WNTPROTEIN"/>
</dbReference>
<dbReference type="EMBL" id="JYDI01000019">
    <property type="protein sequence ID" value="KRY58694.1"/>
    <property type="molecule type" value="Genomic_DNA"/>
</dbReference>
<dbReference type="OMA" id="CNATEQS"/>
<feature type="transmembrane region" description="Helical" evidence="12">
    <location>
        <begin position="194"/>
        <end position="213"/>
    </location>
</feature>
<dbReference type="PROSITE" id="PS00246">
    <property type="entry name" value="WNT1"/>
    <property type="match status" value="1"/>
</dbReference>
<dbReference type="STRING" id="45882.A0A0V1DBH7"/>
<evidence type="ECO:0000256" key="1">
    <source>
        <dbReference type="ARBA" id="ARBA00004498"/>
    </source>
</evidence>
<dbReference type="InterPro" id="IPR005817">
    <property type="entry name" value="Wnt"/>
</dbReference>
<gene>
    <name evidence="13" type="primary">Wnt5a</name>
    <name evidence="13" type="ORF">T03_11964</name>
</gene>
<evidence type="ECO:0000256" key="8">
    <source>
        <dbReference type="ARBA" id="ARBA00023157"/>
    </source>
</evidence>
<organism evidence="13 14">
    <name type="scientific">Trichinella britovi</name>
    <name type="common">Parasitic roundworm</name>
    <dbReference type="NCBI Taxonomy" id="45882"/>
    <lineage>
        <taxon>Eukaryota</taxon>
        <taxon>Metazoa</taxon>
        <taxon>Ecdysozoa</taxon>
        <taxon>Nematoda</taxon>
        <taxon>Enoplea</taxon>
        <taxon>Dorylaimia</taxon>
        <taxon>Trichinellida</taxon>
        <taxon>Trichinellidae</taxon>
        <taxon>Trichinella</taxon>
    </lineage>
</organism>
<keyword evidence="9" id="KW-0449">Lipoprotein</keyword>
<dbReference type="GO" id="GO:0045165">
    <property type="term" value="P:cell fate commitment"/>
    <property type="evidence" value="ECO:0007669"/>
    <property type="project" value="TreeGrafter"/>
</dbReference>
<evidence type="ECO:0000256" key="3">
    <source>
        <dbReference type="ARBA" id="ARBA00022473"/>
    </source>
</evidence>
<keyword evidence="12" id="KW-1133">Transmembrane helix</keyword>
<dbReference type="GO" id="GO:0032991">
    <property type="term" value="C:protein-containing complex"/>
    <property type="evidence" value="ECO:0007669"/>
    <property type="project" value="UniProtKB-ARBA"/>
</dbReference>
<comment type="similarity">
    <text evidence="2 10">Belongs to the Wnt family.</text>
</comment>
<evidence type="ECO:0000256" key="5">
    <source>
        <dbReference type="ARBA" id="ARBA00022530"/>
    </source>
</evidence>
<evidence type="ECO:0000256" key="4">
    <source>
        <dbReference type="ARBA" id="ARBA00022525"/>
    </source>
</evidence>
<dbReference type="GO" id="GO:0005125">
    <property type="term" value="F:cytokine activity"/>
    <property type="evidence" value="ECO:0007669"/>
    <property type="project" value="TreeGrafter"/>
</dbReference>
<keyword evidence="14" id="KW-1185">Reference proteome</keyword>
<keyword evidence="6 10" id="KW-0879">Wnt signaling pathway</keyword>
<keyword evidence="12" id="KW-0472">Membrane</keyword>
<reference evidence="13 14" key="1">
    <citation type="submission" date="2015-01" db="EMBL/GenBank/DDBJ databases">
        <title>Evolution of Trichinella species and genotypes.</title>
        <authorList>
            <person name="Korhonen P.K."/>
            <person name="Edoardo P."/>
            <person name="Giuseppe L.R."/>
            <person name="Gasser R.B."/>
        </authorList>
    </citation>
    <scope>NUCLEOTIDE SEQUENCE [LARGE SCALE GENOMIC DNA]</scope>
    <source>
        <strain evidence="13">ISS120</strain>
    </source>
</reference>
<dbReference type="GO" id="GO:0005737">
    <property type="term" value="C:cytoplasm"/>
    <property type="evidence" value="ECO:0007669"/>
    <property type="project" value="UniProtKB-ARBA"/>
</dbReference>
<dbReference type="SMART" id="SM00097">
    <property type="entry name" value="WNT1"/>
    <property type="match status" value="1"/>
</dbReference>
<dbReference type="Pfam" id="PF10186">
    <property type="entry name" value="ATG14"/>
    <property type="match status" value="1"/>
</dbReference>
<accession>A0A0V1DBH7</accession>